<name>A0A4Q7IRH6_9GAMM</name>
<sequence length="147" mass="16069">MVVMNKVNITTFVALMLLQTISINTQASELVYKPLNPSFGGNPMNGSFLLGKANAQNKHKAPVANKSYAEKFQESLERAYISKMVREITDMAFGEDADSNFFGEDSIFSSGDYEILVLTSNSDAITVQITNTITGEVTVIEVPRYGG</sequence>
<organism evidence="5 7">
    <name type="scientific">Pseudoalteromonas phenolica</name>
    <dbReference type="NCBI Taxonomy" id="161398"/>
    <lineage>
        <taxon>Bacteria</taxon>
        <taxon>Pseudomonadati</taxon>
        <taxon>Pseudomonadota</taxon>
        <taxon>Gammaproteobacteria</taxon>
        <taxon>Alteromonadales</taxon>
        <taxon>Pseudoalteromonadaceae</taxon>
        <taxon>Pseudoalteromonas</taxon>
    </lineage>
</organism>
<evidence type="ECO:0000256" key="3">
    <source>
        <dbReference type="ARBA" id="ARBA00022729"/>
    </source>
</evidence>
<dbReference type="InterPro" id="IPR018893">
    <property type="entry name" value="T8SS_CsgF"/>
</dbReference>
<gene>
    <name evidence="5" type="ORF">C1E23_04130</name>
    <name evidence="6" type="ORF">CWB73_13680</name>
</gene>
<proteinExistence type="predicted"/>
<reference evidence="5 7" key="2">
    <citation type="submission" date="2018-01" db="EMBL/GenBank/DDBJ databases">
        <title>Co-occurrence of chitin degradation, pigmentation and bioactivity in marine Pseudoalteromonas.</title>
        <authorList>
            <person name="Paulsen S."/>
            <person name="Gram L."/>
            <person name="Machado H."/>
        </authorList>
    </citation>
    <scope>NUCLEOTIDE SEQUENCE [LARGE SCALE GENOMIC DNA]</scope>
    <source>
        <strain evidence="5 7">S3898</strain>
    </source>
</reference>
<evidence type="ECO:0000313" key="7">
    <source>
        <dbReference type="Proteomes" id="UP000291338"/>
    </source>
</evidence>
<keyword evidence="3 4" id="KW-0732">Signal</keyword>
<comment type="caution">
    <text evidence="5">The sequence shown here is derived from an EMBL/GenBank/DDBJ whole genome shotgun (WGS) entry which is preliminary data.</text>
</comment>
<dbReference type="EMBL" id="PPSX01000015">
    <property type="protein sequence ID" value="RZQ54405.1"/>
    <property type="molecule type" value="Genomic_DNA"/>
</dbReference>
<reference evidence="6 8" key="1">
    <citation type="submission" date="2017-12" db="EMBL/GenBank/DDBJ databases">
        <authorList>
            <person name="Paulsen S."/>
            <person name="Gram L.K."/>
        </authorList>
    </citation>
    <scope>NUCLEOTIDE SEQUENCE [LARGE SCALE GENOMIC DNA]</scope>
    <source>
        <strain evidence="6 8">S1189</strain>
    </source>
</reference>
<evidence type="ECO:0000313" key="5">
    <source>
        <dbReference type="EMBL" id="RZQ54405.1"/>
    </source>
</evidence>
<reference evidence="8" key="3">
    <citation type="submission" date="2019-06" db="EMBL/GenBank/DDBJ databases">
        <title>Co-occurence of chitin degradation, pigmentation and bioactivity in marine Pseudoalteromonas.</title>
        <authorList>
            <person name="Sonnenschein E.C."/>
            <person name="Bech P.K."/>
        </authorList>
    </citation>
    <scope>NUCLEOTIDE SEQUENCE [LARGE SCALE GENOMIC DNA]</scope>
    <source>
        <strain evidence="8">S1189</strain>
    </source>
</reference>
<reference evidence="6" key="4">
    <citation type="submission" date="2019-09" db="EMBL/GenBank/DDBJ databases">
        <title>Co-occurence of chitin degradation, pigmentation and bioactivity in marine Pseudoalteromonas.</title>
        <authorList>
            <person name="Sonnenschein E.C."/>
            <person name="Bech P.K."/>
        </authorList>
    </citation>
    <scope>NUCLEOTIDE SEQUENCE</scope>
    <source>
        <strain evidence="6">S1189</strain>
    </source>
</reference>
<dbReference type="AlphaFoldDB" id="A0A4Q7IRH6"/>
<comment type="function">
    <text evidence="1">May be involved in the biogenesis of curli organelles.</text>
</comment>
<accession>A0A4Q7IRH6</accession>
<evidence type="ECO:0000313" key="8">
    <source>
        <dbReference type="Proteomes" id="UP000307362"/>
    </source>
</evidence>
<feature type="signal peptide" evidence="4">
    <location>
        <begin position="1"/>
        <end position="27"/>
    </location>
</feature>
<dbReference type="Proteomes" id="UP000307362">
    <property type="component" value="Unassembled WGS sequence"/>
</dbReference>
<evidence type="ECO:0000256" key="1">
    <source>
        <dbReference type="ARBA" id="ARBA00003989"/>
    </source>
</evidence>
<dbReference type="EMBL" id="PNCM01000029">
    <property type="protein sequence ID" value="TMP79469.1"/>
    <property type="molecule type" value="Genomic_DNA"/>
</dbReference>
<evidence type="ECO:0000313" key="6">
    <source>
        <dbReference type="EMBL" id="TMP79469.1"/>
    </source>
</evidence>
<evidence type="ECO:0000256" key="2">
    <source>
        <dbReference type="ARBA" id="ARBA00014031"/>
    </source>
</evidence>
<dbReference type="Pfam" id="PF10614">
    <property type="entry name" value="CsgF"/>
    <property type="match status" value="1"/>
</dbReference>
<protein>
    <recommendedName>
        <fullName evidence="2">Curli production assembly/transport component CsgF</fullName>
    </recommendedName>
</protein>
<feature type="chain" id="PRO_5033833564" description="Curli production assembly/transport component CsgF" evidence="4">
    <location>
        <begin position="28"/>
        <end position="147"/>
    </location>
</feature>
<dbReference type="Proteomes" id="UP000291338">
    <property type="component" value="Unassembled WGS sequence"/>
</dbReference>
<evidence type="ECO:0000256" key="4">
    <source>
        <dbReference type="SAM" id="SignalP"/>
    </source>
</evidence>
<dbReference type="OrthoDB" id="1443407at2"/>